<dbReference type="AlphaFoldDB" id="A0A9J7LDJ5"/>
<dbReference type="Pfam" id="PF00059">
    <property type="entry name" value="Lectin_C"/>
    <property type="match status" value="2"/>
</dbReference>
<keyword evidence="5" id="KW-1133">Transmembrane helix</keyword>
<dbReference type="Pfam" id="PF02014">
    <property type="entry name" value="Reeler"/>
    <property type="match status" value="1"/>
</dbReference>
<feature type="domain" description="CUB" evidence="6">
    <location>
        <begin position="753"/>
        <end position="867"/>
    </location>
</feature>
<comment type="caution">
    <text evidence="3">Lacks conserved residue(s) required for the propagation of feature annotation.</text>
</comment>
<evidence type="ECO:0000313" key="10">
    <source>
        <dbReference type="RefSeq" id="XP_035680178.1"/>
    </source>
</evidence>
<feature type="domain" description="C-type lectin" evidence="7">
    <location>
        <begin position="196"/>
        <end position="338"/>
    </location>
</feature>
<evidence type="ECO:0000259" key="8">
    <source>
        <dbReference type="PROSITE" id="PS51019"/>
    </source>
</evidence>
<dbReference type="SUPFAM" id="SSF49854">
    <property type="entry name" value="Spermadhesin, CUB domain"/>
    <property type="match status" value="4"/>
</dbReference>
<dbReference type="Proteomes" id="UP000001554">
    <property type="component" value="Chromosome 6"/>
</dbReference>
<dbReference type="SUPFAM" id="SSF56436">
    <property type="entry name" value="C-type lectin-like"/>
    <property type="match status" value="2"/>
</dbReference>
<dbReference type="InterPro" id="IPR000859">
    <property type="entry name" value="CUB_dom"/>
</dbReference>
<keyword evidence="9" id="KW-1185">Reference proteome</keyword>
<reference evidence="9" key="1">
    <citation type="journal article" date="2020" name="Nat. Ecol. Evol.">
        <title>Deeply conserved synteny resolves early events in vertebrate evolution.</title>
        <authorList>
            <person name="Simakov O."/>
            <person name="Marletaz F."/>
            <person name="Yue J.X."/>
            <person name="O'Connell B."/>
            <person name="Jenkins J."/>
            <person name="Brandt A."/>
            <person name="Calef R."/>
            <person name="Tung C.H."/>
            <person name="Huang T.K."/>
            <person name="Schmutz J."/>
            <person name="Satoh N."/>
            <person name="Yu J.K."/>
            <person name="Putnam N.H."/>
            <person name="Green R.E."/>
            <person name="Rokhsar D.S."/>
        </authorList>
    </citation>
    <scope>NUCLEOTIDE SEQUENCE [LARGE SCALE GENOMIC DNA]</scope>
    <source>
        <strain evidence="9">S238N-H82</strain>
    </source>
</reference>
<dbReference type="KEGG" id="bfo:118418401"/>
<dbReference type="OrthoDB" id="418245at2759"/>
<dbReference type="Gene3D" id="2.60.40.4060">
    <property type="entry name" value="Reeler domain"/>
    <property type="match status" value="1"/>
</dbReference>
<keyword evidence="2 3" id="KW-1015">Disulfide bond</keyword>
<dbReference type="FunFam" id="2.60.120.290:FF:000005">
    <property type="entry name" value="Procollagen C-endopeptidase enhancer 1"/>
    <property type="match status" value="1"/>
</dbReference>
<keyword evidence="5" id="KW-0812">Transmembrane</keyword>
<dbReference type="InterPro" id="IPR042307">
    <property type="entry name" value="Reeler_sf"/>
</dbReference>
<feature type="disulfide bond" evidence="3">
    <location>
        <begin position="753"/>
        <end position="780"/>
    </location>
</feature>
<accession>A0A9J7LDJ5</accession>
<gene>
    <name evidence="10" type="primary">LOC118418401</name>
</gene>
<proteinExistence type="predicted"/>
<sequence length="1275" mass="142641">MRMLRPLENPGGSYLHFIGAVLVGIVGYSRAYPFGAPSVACQDLTPGHGKAGASSRAYRLELTDNWGNGVDGYLTGKTYHVSIVTTENWPPFRGFALKATAKDDPGIFRGTFRGPLPGGTQEMAGCGSMNAVTHTDRQEMVRVDFRWTARKNDTKCIKFWATVVPSSDEWYKLSKEICPQPVSNSQSKCENGWSQHGGHCYLVGLQLSTWDEARWDCKTRGGTLTSIASDLEESFVSETILQSESYNSAHAFWIGGHDRRTEANYMWVDGSKFRHFNWFSGWPKHNNYASQPSDDGLGNEDCIAIRQSFPVPSGGLQSSNKLYWNDEHCQNRNRYVCRKEISAGYLGVVPAAPSCNRTLSGTSGTFSSQNFPRNYPLDVVCFITINAPEGHRIAIDFLSFKLEESDGCVADYVEVKSPGIPPVRHCGDWTRRVKLLRYITNQHVVTVKFVSDYAVTSSGFAARFSTERERSDCQEPGWLQYRTHCYRVIASPLVSWQTASATCQDLAAKLTSVLDGTEGRFLVDLLMQREDFDPKILYWLGARRHPGREEWHWTDGSDFRFRDWIPGRNETTHNSQRAPREECLALQYGPGGNDGGQAGLEDRLYWNGLSCSSKARYVCKKAASAQTNQRLPHASNVIIRGLNGTIRSPNFPHFYPKNSNYSVTVAAPKGYRLALRFTSFCVEYQENCLYDYVTIQDGDDGPTTKNCGNYTSNLQDLQRVSLGDTLRITLISDHSNSCSGFEASFKTINVELCRNETHTSPNGTLESLSFWGSYFNNVDCTTTVTAPEGYRVFFEFTSFHLQYSRECRQDFLQMFLDGEDIAITLCGDRTRDLQRMKYITYGSLLRLRFHSDGYGSYPGYMASYTVVQEMSGAVELDARHAGTMQSPNFPNPYPSGLDYHYVIHAPKGHKVMLSFSTFDILKSKNCTQDHVVLVGVERGGEVVLCGEITDRGTLQYTSISRTLVVRFVAGNATNAGTGAGFIADYFSIPQNRTVVPNNAICPGALPGYYCTCQPTRTECIKIDDSVRDTTPIRSTGGGGGGGVYIADSFWAGICIIILMPLTVWVVVCVQKNRADCRRDPEKAAKRYNVGEDSEAADPIATTEASLAKKKLNRKCSDRRKHSPPKAKDKKSCRIFCCRPSGCCKPSGCCSCCCPRRELERDGSSIRKSVEDDDTTGEESEEDSLEKLKLRKISKDYLTVDRYFSDDQIRKYNGGRYDPAEDAMRNGLINIDYTPSYIPQRKDSRAMEEEEMRKIKVQLVDEEENKAGIAVQVTQL</sequence>
<feature type="domain" description="Reelin" evidence="8">
    <location>
        <begin position="26"/>
        <end position="190"/>
    </location>
</feature>
<feature type="region of interest" description="Disordered" evidence="4">
    <location>
        <begin position="1163"/>
        <end position="1182"/>
    </location>
</feature>
<dbReference type="RefSeq" id="XP_035680178.1">
    <property type="nucleotide sequence ID" value="XM_035824285.1"/>
</dbReference>
<dbReference type="PROSITE" id="PS51019">
    <property type="entry name" value="REELIN"/>
    <property type="match status" value="1"/>
</dbReference>
<evidence type="ECO:0000256" key="5">
    <source>
        <dbReference type="SAM" id="Phobius"/>
    </source>
</evidence>
<dbReference type="PROSITE" id="PS01180">
    <property type="entry name" value="CUB"/>
    <property type="match status" value="4"/>
</dbReference>
<keyword evidence="5" id="KW-0472">Membrane</keyword>
<dbReference type="InterPro" id="IPR001304">
    <property type="entry name" value="C-type_lectin-like"/>
</dbReference>
<feature type="domain" description="CUB" evidence="6">
    <location>
        <begin position="870"/>
        <end position="988"/>
    </location>
</feature>
<feature type="transmembrane region" description="Helical" evidence="5">
    <location>
        <begin position="1049"/>
        <end position="1069"/>
    </location>
</feature>
<reference evidence="10" key="2">
    <citation type="submission" date="2025-08" db="UniProtKB">
        <authorList>
            <consortium name="RefSeq"/>
        </authorList>
    </citation>
    <scope>IDENTIFICATION</scope>
    <source>
        <strain evidence="10">S238N-H82</strain>
        <tissue evidence="10">Testes</tissue>
    </source>
</reference>
<organism evidence="9 10">
    <name type="scientific">Branchiostoma floridae</name>
    <name type="common">Florida lancelet</name>
    <name type="synonym">Amphioxus</name>
    <dbReference type="NCBI Taxonomy" id="7739"/>
    <lineage>
        <taxon>Eukaryota</taxon>
        <taxon>Metazoa</taxon>
        <taxon>Chordata</taxon>
        <taxon>Cephalochordata</taxon>
        <taxon>Leptocardii</taxon>
        <taxon>Amphioxiformes</taxon>
        <taxon>Branchiostomatidae</taxon>
        <taxon>Branchiostoma</taxon>
    </lineage>
</organism>
<dbReference type="CDD" id="cd00037">
    <property type="entry name" value="CLECT"/>
    <property type="match status" value="1"/>
</dbReference>
<dbReference type="SMART" id="SM00042">
    <property type="entry name" value="CUB"/>
    <property type="match status" value="4"/>
</dbReference>
<feature type="domain" description="CUB" evidence="6">
    <location>
        <begin position="355"/>
        <end position="467"/>
    </location>
</feature>
<dbReference type="Gene3D" id="2.60.120.290">
    <property type="entry name" value="Spermadhesin, CUB domain"/>
    <property type="match status" value="4"/>
</dbReference>
<dbReference type="PROSITE" id="PS50041">
    <property type="entry name" value="C_TYPE_LECTIN_2"/>
    <property type="match status" value="2"/>
</dbReference>
<evidence type="ECO:0000259" key="7">
    <source>
        <dbReference type="PROSITE" id="PS50041"/>
    </source>
</evidence>
<evidence type="ECO:0000259" key="6">
    <source>
        <dbReference type="PROSITE" id="PS01180"/>
    </source>
</evidence>
<dbReference type="CDD" id="cd00041">
    <property type="entry name" value="CUB"/>
    <property type="match status" value="4"/>
</dbReference>
<evidence type="ECO:0000313" key="9">
    <source>
        <dbReference type="Proteomes" id="UP000001554"/>
    </source>
</evidence>
<dbReference type="InterPro" id="IPR002861">
    <property type="entry name" value="Reeler_dom"/>
</dbReference>
<dbReference type="PANTHER" id="PTHR24251">
    <property type="entry name" value="OVOCHYMASE-RELATED"/>
    <property type="match status" value="1"/>
</dbReference>
<feature type="domain" description="CUB" evidence="6">
    <location>
        <begin position="619"/>
        <end position="748"/>
    </location>
</feature>
<dbReference type="PANTHER" id="PTHR24251:SF37">
    <property type="entry name" value="CUB DOMAIN-CONTAINING PROTEIN"/>
    <property type="match status" value="1"/>
</dbReference>
<protein>
    <submittedName>
        <fullName evidence="10">Uncharacterized protein LOC118418401</fullName>
    </submittedName>
</protein>
<dbReference type="SMART" id="SM00034">
    <property type="entry name" value="CLECT"/>
    <property type="match status" value="2"/>
</dbReference>
<feature type="domain" description="C-type lectin" evidence="7">
    <location>
        <begin position="481"/>
        <end position="620"/>
    </location>
</feature>
<evidence type="ECO:0000256" key="3">
    <source>
        <dbReference type="PROSITE-ProRule" id="PRU00059"/>
    </source>
</evidence>
<dbReference type="OMA" id="VEYQENC"/>
<dbReference type="InterPro" id="IPR016187">
    <property type="entry name" value="CTDL_fold"/>
</dbReference>
<dbReference type="InterPro" id="IPR035914">
    <property type="entry name" value="Sperma_CUB_dom_sf"/>
</dbReference>
<feature type="compositionally biased region" description="Acidic residues" evidence="4">
    <location>
        <begin position="1170"/>
        <end position="1182"/>
    </location>
</feature>
<evidence type="ECO:0000256" key="4">
    <source>
        <dbReference type="SAM" id="MobiDB-lite"/>
    </source>
</evidence>
<keyword evidence="1" id="KW-0677">Repeat</keyword>
<name>A0A9J7LDJ5_BRAFL</name>
<dbReference type="InterPro" id="IPR016186">
    <property type="entry name" value="C-type_lectin-like/link_sf"/>
</dbReference>
<dbReference type="Gene3D" id="3.10.100.10">
    <property type="entry name" value="Mannose-Binding Protein A, subunit A"/>
    <property type="match status" value="2"/>
</dbReference>
<dbReference type="CDD" id="cd08544">
    <property type="entry name" value="Reeler"/>
    <property type="match status" value="1"/>
</dbReference>
<evidence type="ECO:0000256" key="1">
    <source>
        <dbReference type="ARBA" id="ARBA00022737"/>
    </source>
</evidence>
<dbReference type="Pfam" id="PF00431">
    <property type="entry name" value="CUB"/>
    <property type="match status" value="4"/>
</dbReference>
<dbReference type="GeneID" id="118418401"/>
<evidence type="ECO:0000256" key="2">
    <source>
        <dbReference type="ARBA" id="ARBA00023157"/>
    </source>
</evidence>